<name>T2ME28_HYDVU</name>
<protein>
    <submittedName>
        <fullName evidence="4 6">Transformer-2 protein homolog alpha</fullName>
    </submittedName>
</protein>
<dbReference type="InterPro" id="IPR012677">
    <property type="entry name" value="Nucleotide-bd_a/b_plait_sf"/>
</dbReference>
<dbReference type="InterPro" id="IPR000504">
    <property type="entry name" value="RRM_dom"/>
</dbReference>
<dbReference type="Gene3D" id="3.30.70.330">
    <property type="match status" value="1"/>
</dbReference>
<evidence type="ECO:0000256" key="2">
    <source>
        <dbReference type="SAM" id="MobiDB-lite"/>
    </source>
</evidence>
<dbReference type="OrthoDB" id="439808at2759"/>
<evidence type="ECO:0000256" key="1">
    <source>
        <dbReference type="PROSITE-ProRule" id="PRU00176"/>
    </source>
</evidence>
<dbReference type="InterPro" id="IPR035979">
    <property type="entry name" value="RBD_domain_sf"/>
</dbReference>
<feature type="compositionally biased region" description="Low complexity" evidence="2">
    <location>
        <begin position="192"/>
        <end position="201"/>
    </location>
</feature>
<dbReference type="GeneID" id="100214556"/>
<dbReference type="KEGG" id="hmg:100214556"/>
<evidence type="ECO:0000313" key="6">
    <source>
        <dbReference type="RefSeq" id="XP_065666430.1"/>
    </source>
</evidence>
<feature type="region of interest" description="Disordered" evidence="2">
    <location>
        <begin position="1"/>
        <end position="94"/>
    </location>
</feature>
<reference evidence="4" key="1">
    <citation type="journal article" date="2013" name="Genome Biol. Evol.">
        <title>Punctuated emergences of genetic and phenotypic innovations in eumetazoan, bilaterian, euteleostome, and hominidae ancestors.</title>
        <authorList>
            <person name="Wenger Y."/>
            <person name="Galliot B."/>
        </authorList>
    </citation>
    <scope>NUCLEOTIDE SEQUENCE</scope>
    <source>
        <tissue evidence="4">Whole animals</tissue>
    </source>
</reference>
<feature type="region of interest" description="Disordered" evidence="2">
    <location>
        <begin position="178"/>
        <end position="221"/>
    </location>
</feature>
<dbReference type="RefSeq" id="XP_065666430.1">
    <property type="nucleotide sequence ID" value="XM_065810358.1"/>
</dbReference>
<feature type="compositionally biased region" description="Basic residues" evidence="2">
    <location>
        <begin position="202"/>
        <end position="215"/>
    </location>
</feature>
<dbReference type="Pfam" id="PF00076">
    <property type="entry name" value="RRM_1"/>
    <property type="match status" value="1"/>
</dbReference>
<dbReference type="AlphaFoldDB" id="T2ME28"/>
<accession>T2ME28</accession>
<evidence type="ECO:0000259" key="3">
    <source>
        <dbReference type="PROSITE" id="PS50102"/>
    </source>
</evidence>
<dbReference type="PANTHER" id="PTHR48034">
    <property type="entry name" value="TRANSFORMER-2 SEX-DETERMINING PROTEIN-RELATED"/>
    <property type="match status" value="1"/>
</dbReference>
<keyword evidence="5" id="KW-1185">Reference proteome</keyword>
<dbReference type="EMBL" id="HAAD01003928">
    <property type="protein sequence ID" value="CDG70160.1"/>
    <property type="molecule type" value="mRNA"/>
</dbReference>
<dbReference type="Proteomes" id="UP001652625">
    <property type="component" value="Chromosome 11"/>
</dbReference>
<dbReference type="InterPro" id="IPR050441">
    <property type="entry name" value="RBM"/>
</dbReference>
<dbReference type="SUPFAM" id="SSF54928">
    <property type="entry name" value="RNA-binding domain, RBD"/>
    <property type="match status" value="1"/>
</dbReference>
<keyword evidence="1" id="KW-0694">RNA-binding</keyword>
<sequence length="221" mass="25853">MAPRNHSKSESRSPSKSRSKSRSRTRSRSRAKSRSRSYSPRRSRSKTPNRRRSYSRSNSRSRSRSRRRSRNRSRSRSPLSHRKRHIGNREAPPPGKCLGVFGLSLYTTDREVREAFERYGRVVDCNVVHDHNTGRSRGFAFLNMSSISEAEDAKERMNGAELDGRRIRVDFSITQRAHTPTPGVYMGRPTQSSRYRGSNFRGYRRRSYSRSRSRSRSPYYR</sequence>
<feature type="compositionally biased region" description="Basic residues" evidence="2">
    <location>
        <begin position="15"/>
        <end position="86"/>
    </location>
</feature>
<gene>
    <name evidence="4" type="primary">TRA2A</name>
    <name evidence="6" type="synonym">LOC100214556</name>
</gene>
<dbReference type="CDD" id="cd12363">
    <property type="entry name" value="RRM_TRA2"/>
    <property type="match status" value="1"/>
</dbReference>
<evidence type="ECO:0000313" key="4">
    <source>
        <dbReference type="EMBL" id="CDG70160.1"/>
    </source>
</evidence>
<organism evidence="4">
    <name type="scientific">Hydra vulgaris</name>
    <name type="common">Hydra</name>
    <name type="synonym">Hydra attenuata</name>
    <dbReference type="NCBI Taxonomy" id="6087"/>
    <lineage>
        <taxon>Eukaryota</taxon>
        <taxon>Metazoa</taxon>
        <taxon>Cnidaria</taxon>
        <taxon>Hydrozoa</taxon>
        <taxon>Hydroidolina</taxon>
        <taxon>Anthoathecata</taxon>
        <taxon>Aplanulata</taxon>
        <taxon>Hydridae</taxon>
        <taxon>Hydra</taxon>
    </lineage>
</organism>
<proteinExistence type="evidence at transcript level"/>
<dbReference type="RefSeq" id="XP_002158647.2">
    <property type="nucleotide sequence ID" value="XM_002158611.3"/>
</dbReference>
<feature type="domain" description="RRM" evidence="3">
    <location>
        <begin position="96"/>
        <end position="174"/>
    </location>
</feature>
<reference evidence="6" key="2">
    <citation type="submission" date="2025-05" db="UniProtKB">
        <authorList>
            <consortium name="RefSeq"/>
        </authorList>
    </citation>
    <scope>IDENTIFICATION</scope>
</reference>
<dbReference type="PROSITE" id="PS50102">
    <property type="entry name" value="RRM"/>
    <property type="match status" value="1"/>
</dbReference>
<dbReference type="GO" id="GO:0003723">
    <property type="term" value="F:RNA binding"/>
    <property type="evidence" value="ECO:0007669"/>
    <property type="project" value="UniProtKB-UniRule"/>
</dbReference>
<evidence type="ECO:0000313" key="5">
    <source>
        <dbReference type="Proteomes" id="UP001652625"/>
    </source>
</evidence>
<dbReference type="SMART" id="SM00360">
    <property type="entry name" value="RRM"/>
    <property type="match status" value="1"/>
</dbReference>